<dbReference type="PANTHER" id="PTHR43546">
    <property type="entry name" value="UPF0173 METAL-DEPENDENT HYDROLASE MJ1163-RELATED"/>
    <property type="match status" value="1"/>
</dbReference>
<dbReference type="EMBL" id="JBHSPF010000059">
    <property type="protein sequence ID" value="MFC5629484.1"/>
    <property type="molecule type" value="Genomic_DNA"/>
</dbReference>
<dbReference type="SUPFAM" id="SSF56281">
    <property type="entry name" value="Metallo-hydrolase/oxidoreductase"/>
    <property type="match status" value="1"/>
</dbReference>
<gene>
    <name evidence="4" type="ORF">ACFPTR_11535</name>
</gene>
<dbReference type="SMART" id="SM00849">
    <property type="entry name" value="Lactamase_B"/>
    <property type="match status" value="1"/>
</dbReference>
<dbReference type="HAMAP" id="MF_00457">
    <property type="entry name" value="UPF0173"/>
    <property type="match status" value="1"/>
</dbReference>
<dbReference type="InterPro" id="IPR001279">
    <property type="entry name" value="Metallo-B-lactamas"/>
</dbReference>
<keyword evidence="5" id="KW-1185">Reference proteome</keyword>
<dbReference type="InterPro" id="IPR036866">
    <property type="entry name" value="RibonucZ/Hydroxyglut_hydro"/>
</dbReference>
<evidence type="ECO:0000256" key="1">
    <source>
        <dbReference type="ARBA" id="ARBA00022801"/>
    </source>
</evidence>
<evidence type="ECO:0000256" key="2">
    <source>
        <dbReference type="HAMAP-Rule" id="MF_00457"/>
    </source>
</evidence>
<dbReference type="InterPro" id="IPR022877">
    <property type="entry name" value="UPF0173"/>
</dbReference>
<dbReference type="InterPro" id="IPR050114">
    <property type="entry name" value="UPF0173_UPF0282_UlaG_hydrolase"/>
</dbReference>
<dbReference type="Pfam" id="PF13483">
    <property type="entry name" value="Lactamase_B_3"/>
    <property type="match status" value="1"/>
</dbReference>
<name>A0ABW0UB01_9BACI</name>
<evidence type="ECO:0000259" key="3">
    <source>
        <dbReference type="SMART" id="SM00849"/>
    </source>
</evidence>
<reference evidence="5" key="1">
    <citation type="journal article" date="2019" name="Int. J. Syst. Evol. Microbiol.">
        <title>The Global Catalogue of Microorganisms (GCM) 10K type strain sequencing project: providing services to taxonomists for standard genome sequencing and annotation.</title>
        <authorList>
            <consortium name="The Broad Institute Genomics Platform"/>
            <consortium name="The Broad Institute Genome Sequencing Center for Infectious Disease"/>
            <person name="Wu L."/>
            <person name="Ma J."/>
        </authorList>
    </citation>
    <scope>NUCLEOTIDE SEQUENCE [LARGE SCALE GENOMIC DNA]</scope>
    <source>
        <strain evidence="5">CGMCC 1.15790</strain>
    </source>
</reference>
<protein>
    <recommendedName>
        <fullName evidence="2">UPF0173 metal-dependent hydrolase ACFPTR_11535</fullName>
    </recommendedName>
</protein>
<dbReference type="Gene3D" id="3.60.15.10">
    <property type="entry name" value="Ribonuclease Z/Hydroxyacylglutathione hydrolase-like"/>
    <property type="match status" value="1"/>
</dbReference>
<dbReference type="RefSeq" id="WP_270897208.1">
    <property type="nucleotide sequence ID" value="NZ_JBHSPF010000059.1"/>
</dbReference>
<accession>A0ABW0UB01</accession>
<comment type="caution">
    <text evidence="4">The sequence shown here is derived from an EMBL/GenBank/DDBJ whole genome shotgun (WGS) entry which is preliminary data.</text>
</comment>
<feature type="domain" description="Metallo-beta-lactamase" evidence="3">
    <location>
        <begin position="7"/>
        <end position="167"/>
    </location>
</feature>
<evidence type="ECO:0000313" key="5">
    <source>
        <dbReference type="Proteomes" id="UP001596143"/>
    </source>
</evidence>
<organism evidence="4 5">
    <name type="scientific">Aliibacillus thermotolerans</name>
    <dbReference type="NCBI Taxonomy" id="1834418"/>
    <lineage>
        <taxon>Bacteria</taxon>
        <taxon>Bacillati</taxon>
        <taxon>Bacillota</taxon>
        <taxon>Bacilli</taxon>
        <taxon>Bacillales</taxon>
        <taxon>Bacillaceae</taxon>
        <taxon>Aliibacillus</taxon>
    </lineage>
</organism>
<evidence type="ECO:0000313" key="4">
    <source>
        <dbReference type="EMBL" id="MFC5629484.1"/>
    </source>
</evidence>
<keyword evidence="1 2" id="KW-0378">Hydrolase</keyword>
<dbReference type="GO" id="GO:0016787">
    <property type="term" value="F:hydrolase activity"/>
    <property type="evidence" value="ECO:0007669"/>
    <property type="project" value="UniProtKB-KW"/>
</dbReference>
<comment type="similarity">
    <text evidence="2">Belongs to the UPF0173 family.</text>
</comment>
<dbReference type="Proteomes" id="UP001596143">
    <property type="component" value="Unassembled WGS sequence"/>
</dbReference>
<proteinExistence type="inferred from homology"/>
<sequence length="227" mass="25015">MNITFHGHAVIHIETNGKNIWIDPFINGNSQCDIQVDDVKADAILLTHGHNDHLGDTVEIAKKNNSLVVSSAEIGTYLGWQGVNTHPMNIGGAYSFDFGRVKFTQAFHSSSFTEDENKQLVYLGMPMGVLFEAEGKTLYHMGDTGLFSDLKLIAERHKIDVLFVPIGDNFTMGPEDAKQAVEWLQPNFVVPIHYNTFPVIEQDGDAFIGSIAPIKGKALKPGESMTI</sequence>
<dbReference type="NCBIfam" id="NF001911">
    <property type="entry name" value="PRK00685.1"/>
    <property type="match status" value="1"/>
</dbReference>
<dbReference type="PANTHER" id="PTHR43546:SF3">
    <property type="entry name" value="UPF0173 METAL-DEPENDENT HYDROLASE MJ1163"/>
    <property type="match status" value="1"/>
</dbReference>